<evidence type="ECO:0000313" key="2">
    <source>
        <dbReference type="Proteomes" id="UP001066276"/>
    </source>
</evidence>
<keyword evidence="2" id="KW-1185">Reference proteome</keyword>
<sequence length="96" mass="10988">MQVHRRRSRQEETGIRWGGWAVSSNGKPTDQNYSHRVEAPAEGLTTVDEIATVQFNKPFNRGRKAARTESLIHLEAHIFFPSGCLSYERINQHQVV</sequence>
<comment type="caution">
    <text evidence="1">The sequence shown here is derived from an EMBL/GenBank/DDBJ whole genome shotgun (WGS) entry which is preliminary data.</text>
</comment>
<dbReference type="AlphaFoldDB" id="A0AAV7N201"/>
<reference evidence="1" key="1">
    <citation type="journal article" date="2022" name="bioRxiv">
        <title>Sequencing and chromosome-scale assembly of the giantPleurodeles waltlgenome.</title>
        <authorList>
            <person name="Brown T."/>
            <person name="Elewa A."/>
            <person name="Iarovenko S."/>
            <person name="Subramanian E."/>
            <person name="Araus A.J."/>
            <person name="Petzold A."/>
            <person name="Susuki M."/>
            <person name="Suzuki K.-i.T."/>
            <person name="Hayashi T."/>
            <person name="Toyoda A."/>
            <person name="Oliveira C."/>
            <person name="Osipova E."/>
            <person name="Leigh N.D."/>
            <person name="Simon A."/>
            <person name="Yun M.H."/>
        </authorList>
    </citation>
    <scope>NUCLEOTIDE SEQUENCE</scope>
    <source>
        <strain evidence="1">20211129_DDA</strain>
        <tissue evidence="1">Liver</tissue>
    </source>
</reference>
<accession>A0AAV7N201</accession>
<proteinExistence type="predicted"/>
<protein>
    <submittedName>
        <fullName evidence="1">Uncharacterized protein</fullName>
    </submittedName>
</protein>
<dbReference type="EMBL" id="JANPWB010000013">
    <property type="protein sequence ID" value="KAJ1109299.1"/>
    <property type="molecule type" value="Genomic_DNA"/>
</dbReference>
<name>A0AAV7N201_PLEWA</name>
<dbReference type="Proteomes" id="UP001066276">
    <property type="component" value="Chromosome 9"/>
</dbReference>
<organism evidence="1 2">
    <name type="scientific">Pleurodeles waltl</name>
    <name type="common">Iberian ribbed newt</name>
    <dbReference type="NCBI Taxonomy" id="8319"/>
    <lineage>
        <taxon>Eukaryota</taxon>
        <taxon>Metazoa</taxon>
        <taxon>Chordata</taxon>
        <taxon>Craniata</taxon>
        <taxon>Vertebrata</taxon>
        <taxon>Euteleostomi</taxon>
        <taxon>Amphibia</taxon>
        <taxon>Batrachia</taxon>
        <taxon>Caudata</taxon>
        <taxon>Salamandroidea</taxon>
        <taxon>Salamandridae</taxon>
        <taxon>Pleurodelinae</taxon>
        <taxon>Pleurodeles</taxon>
    </lineage>
</organism>
<gene>
    <name evidence="1" type="ORF">NDU88_006661</name>
</gene>
<evidence type="ECO:0000313" key="1">
    <source>
        <dbReference type="EMBL" id="KAJ1109299.1"/>
    </source>
</evidence>